<feature type="domain" description="DUF6471" evidence="1">
    <location>
        <begin position="10"/>
        <end position="74"/>
    </location>
</feature>
<dbReference type="EMBL" id="CAKXZT010000160">
    <property type="protein sequence ID" value="CAH2407928.1"/>
    <property type="molecule type" value="Genomic_DNA"/>
</dbReference>
<dbReference type="Pfam" id="PF20075">
    <property type="entry name" value="DUF6471"/>
    <property type="match status" value="1"/>
</dbReference>
<organism evidence="2 3">
    <name type="scientific">Mesorhizobium escarrei</name>
    <dbReference type="NCBI Taxonomy" id="666018"/>
    <lineage>
        <taxon>Bacteria</taxon>
        <taxon>Pseudomonadati</taxon>
        <taxon>Pseudomonadota</taxon>
        <taxon>Alphaproteobacteria</taxon>
        <taxon>Hyphomicrobiales</taxon>
        <taxon>Phyllobacteriaceae</taxon>
        <taxon>Mesorhizobium</taxon>
    </lineage>
</organism>
<dbReference type="InterPro" id="IPR045526">
    <property type="entry name" value="DUF6471"/>
</dbReference>
<sequence>MAAAKNKKDWRGAVKGILKAELKRRNLSYAELAEKLRAIGIEDNERNISNKIARGTFTAIFFVQCMEAIGVRTIHLGEDT</sequence>
<name>A0ABN8KGL5_9HYPH</name>
<evidence type="ECO:0000313" key="3">
    <source>
        <dbReference type="Proteomes" id="UP001153050"/>
    </source>
</evidence>
<reference evidence="2 3" key="1">
    <citation type="submission" date="2022-03" db="EMBL/GenBank/DDBJ databases">
        <authorList>
            <person name="Brunel B."/>
        </authorList>
    </citation>
    <scope>NUCLEOTIDE SEQUENCE [LARGE SCALE GENOMIC DNA]</scope>
    <source>
        <strain evidence="2">STM5069sample</strain>
    </source>
</reference>
<dbReference type="RefSeq" id="WP_254021425.1">
    <property type="nucleotide sequence ID" value="NZ_CAKXZT010000160.1"/>
</dbReference>
<proteinExistence type="predicted"/>
<evidence type="ECO:0000313" key="2">
    <source>
        <dbReference type="EMBL" id="CAH2407928.1"/>
    </source>
</evidence>
<keyword evidence="3" id="KW-1185">Reference proteome</keyword>
<comment type="caution">
    <text evidence="2">The sequence shown here is derived from an EMBL/GenBank/DDBJ whole genome shotgun (WGS) entry which is preliminary data.</text>
</comment>
<protein>
    <recommendedName>
        <fullName evidence="1">DUF6471 domain-containing protein</fullName>
    </recommendedName>
</protein>
<dbReference type="Proteomes" id="UP001153050">
    <property type="component" value="Unassembled WGS sequence"/>
</dbReference>
<accession>A0ABN8KGL5</accession>
<evidence type="ECO:0000259" key="1">
    <source>
        <dbReference type="Pfam" id="PF20075"/>
    </source>
</evidence>
<gene>
    <name evidence="2" type="ORF">MES5069_620155</name>
</gene>